<dbReference type="FunFam" id="3.30.1130.10:FF:000001">
    <property type="entry name" value="GTP cyclohydrolase 1"/>
    <property type="match status" value="1"/>
</dbReference>
<dbReference type="EC" id="3.5.4.16" evidence="8"/>
<evidence type="ECO:0000256" key="5">
    <source>
        <dbReference type="ARBA" id="ARBA00022723"/>
    </source>
</evidence>
<keyword evidence="5 8" id="KW-0479">Metal-binding</keyword>
<dbReference type="InterPro" id="IPR001474">
    <property type="entry name" value="GTP_CycHdrlase_I"/>
</dbReference>
<dbReference type="UniPathway" id="UPA00848">
    <property type="reaction ID" value="UER00151"/>
</dbReference>
<comment type="similarity">
    <text evidence="3 8">Belongs to the GTP cyclohydrolase I family.</text>
</comment>
<dbReference type="GO" id="GO:0008270">
    <property type="term" value="F:zinc ion binding"/>
    <property type="evidence" value="ECO:0007669"/>
    <property type="project" value="UniProtKB-UniRule"/>
</dbReference>
<dbReference type="NCBIfam" id="NF006825">
    <property type="entry name" value="PRK09347.1-2"/>
    <property type="match status" value="1"/>
</dbReference>
<keyword evidence="6 8" id="KW-0547">Nucleotide-binding</keyword>
<dbReference type="InterPro" id="IPR020602">
    <property type="entry name" value="GTP_CycHdrlase_I_dom"/>
</dbReference>
<comment type="catalytic activity">
    <reaction evidence="1 8">
        <text>GTP + H2O = 7,8-dihydroneopterin 3'-triphosphate + formate + H(+)</text>
        <dbReference type="Rhea" id="RHEA:17473"/>
        <dbReference type="ChEBI" id="CHEBI:15377"/>
        <dbReference type="ChEBI" id="CHEBI:15378"/>
        <dbReference type="ChEBI" id="CHEBI:15740"/>
        <dbReference type="ChEBI" id="CHEBI:37565"/>
        <dbReference type="ChEBI" id="CHEBI:58462"/>
        <dbReference type="EC" id="3.5.4.16"/>
    </reaction>
</comment>
<evidence type="ECO:0000256" key="8">
    <source>
        <dbReference type="HAMAP-Rule" id="MF_00223"/>
    </source>
</evidence>
<dbReference type="NCBIfam" id="NF006826">
    <property type="entry name" value="PRK09347.1-3"/>
    <property type="match status" value="1"/>
</dbReference>
<keyword evidence="8" id="KW-0342">GTP-binding</keyword>
<dbReference type="GO" id="GO:0006729">
    <property type="term" value="P:tetrahydrobiopterin biosynthetic process"/>
    <property type="evidence" value="ECO:0007669"/>
    <property type="project" value="TreeGrafter"/>
</dbReference>
<dbReference type="Gene3D" id="3.30.1130.10">
    <property type="match status" value="1"/>
</dbReference>
<evidence type="ECO:0000313" key="12">
    <source>
        <dbReference type="Proteomes" id="UP000317935"/>
    </source>
</evidence>
<dbReference type="GO" id="GO:0005525">
    <property type="term" value="F:GTP binding"/>
    <property type="evidence" value="ECO:0007669"/>
    <property type="project" value="UniProtKB-KW"/>
</dbReference>
<dbReference type="PROSITE" id="PS00860">
    <property type="entry name" value="GTP_CYCLOHYDROL_1_2"/>
    <property type="match status" value="1"/>
</dbReference>
<evidence type="ECO:0000256" key="7">
    <source>
        <dbReference type="ARBA" id="ARBA00022801"/>
    </source>
</evidence>
<evidence type="ECO:0000256" key="2">
    <source>
        <dbReference type="ARBA" id="ARBA00005080"/>
    </source>
</evidence>
<dbReference type="InterPro" id="IPR018234">
    <property type="entry name" value="GTP_CycHdrlase_I_CS"/>
</dbReference>
<dbReference type="Proteomes" id="UP000509742">
    <property type="component" value="Chromosome"/>
</dbReference>
<feature type="domain" description="GTP cyclohydrolase I" evidence="9">
    <location>
        <begin position="9"/>
        <end position="179"/>
    </location>
</feature>
<comment type="subunit">
    <text evidence="8">Homopolymer.</text>
</comment>
<dbReference type="GeneID" id="56928271"/>
<accession>A0A6J4CYQ8</accession>
<dbReference type="RefSeq" id="WP_006564753.1">
    <property type="nucleotide sequence ID" value="NZ_AP019774.1"/>
</dbReference>
<evidence type="ECO:0000256" key="1">
    <source>
        <dbReference type="ARBA" id="ARBA00001052"/>
    </source>
</evidence>
<evidence type="ECO:0000256" key="4">
    <source>
        <dbReference type="ARBA" id="ARBA00022563"/>
    </source>
</evidence>
<dbReference type="GO" id="GO:0046654">
    <property type="term" value="P:tetrahydrofolate biosynthetic process"/>
    <property type="evidence" value="ECO:0007669"/>
    <property type="project" value="UniProtKB-UniRule"/>
</dbReference>
<dbReference type="PANTHER" id="PTHR11109">
    <property type="entry name" value="GTP CYCLOHYDROLASE I"/>
    <property type="match status" value="1"/>
</dbReference>
<comment type="pathway">
    <text evidence="2 8">Cofactor biosynthesis; 7,8-dihydroneopterin triphosphate biosynthesis; 7,8-dihydroneopterin triphosphate from GTP: step 1/1.</text>
</comment>
<dbReference type="Pfam" id="PF01227">
    <property type="entry name" value="GTP_cyclohydroI"/>
    <property type="match status" value="1"/>
</dbReference>
<feature type="binding site" evidence="8">
    <location>
        <position position="75"/>
    </location>
    <ligand>
        <name>Zn(2+)</name>
        <dbReference type="ChEBI" id="CHEBI:29105"/>
    </ligand>
</feature>
<dbReference type="EMBL" id="AP019774">
    <property type="protein sequence ID" value="BCD70274.1"/>
    <property type="molecule type" value="Genomic_DNA"/>
</dbReference>
<reference evidence="11 12" key="1">
    <citation type="submission" date="2019-06" db="EMBL/GenBank/DDBJ databases">
        <title>Complete genome sequence of Helicobacter suis SNTW101c.</title>
        <authorList>
            <person name="Rimbara E."/>
            <person name="Suzuki M."/>
            <person name="Matsui H."/>
            <person name="Nakamura M."/>
            <person name="Mori S."/>
            <person name="Shibayama K."/>
        </authorList>
    </citation>
    <scope>NUCLEOTIDE SEQUENCE [LARGE SCALE GENOMIC DNA]</scope>
    <source>
        <strain evidence="11 12">SNTW101c</strain>
    </source>
</reference>
<dbReference type="InterPro" id="IPR043134">
    <property type="entry name" value="GTP-CH-I_N"/>
</dbReference>
<dbReference type="GO" id="GO:0006730">
    <property type="term" value="P:one-carbon metabolic process"/>
    <property type="evidence" value="ECO:0007669"/>
    <property type="project" value="UniProtKB-UniRule"/>
</dbReference>
<evidence type="ECO:0000256" key="3">
    <source>
        <dbReference type="ARBA" id="ARBA00008085"/>
    </source>
</evidence>
<dbReference type="PROSITE" id="PS00859">
    <property type="entry name" value="GTP_CYCLOHYDROL_1_1"/>
    <property type="match status" value="1"/>
</dbReference>
<dbReference type="GO" id="GO:0003934">
    <property type="term" value="F:GTP cyclohydrolase I activity"/>
    <property type="evidence" value="ECO:0007669"/>
    <property type="project" value="UniProtKB-UniRule"/>
</dbReference>
<organism evidence="11 12">
    <name type="scientific">Helicobacter suis</name>
    <dbReference type="NCBI Taxonomy" id="104628"/>
    <lineage>
        <taxon>Bacteria</taxon>
        <taxon>Pseudomonadati</taxon>
        <taxon>Campylobacterota</taxon>
        <taxon>Epsilonproteobacteria</taxon>
        <taxon>Campylobacterales</taxon>
        <taxon>Helicobacteraceae</taxon>
        <taxon>Helicobacter</taxon>
    </lineage>
</organism>
<feature type="binding site" evidence="8">
    <location>
        <position position="143"/>
    </location>
    <ligand>
        <name>Zn(2+)</name>
        <dbReference type="ChEBI" id="CHEBI:29105"/>
    </ligand>
</feature>
<evidence type="ECO:0000313" key="11">
    <source>
        <dbReference type="EMBL" id="BCD70274.1"/>
    </source>
</evidence>
<dbReference type="HAMAP" id="MF_00223">
    <property type="entry name" value="FolE"/>
    <property type="match status" value="1"/>
</dbReference>
<dbReference type="AlphaFoldDB" id="A0A6J4CYQ8"/>
<keyword evidence="4 8" id="KW-0554">One-carbon metabolism</keyword>
<dbReference type="NCBIfam" id="TIGR00063">
    <property type="entry name" value="folE"/>
    <property type="match status" value="1"/>
</dbReference>
<name>A0A6J4CYQ8_9HELI</name>
<evidence type="ECO:0000313" key="10">
    <source>
        <dbReference type="EMBL" id="BCD45560.1"/>
    </source>
</evidence>
<dbReference type="Gene3D" id="1.10.286.10">
    <property type="match status" value="1"/>
</dbReference>
<keyword evidence="8" id="KW-0862">Zinc</keyword>
<dbReference type="PANTHER" id="PTHR11109:SF7">
    <property type="entry name" value="GTP CYCLOHYDROLASE 1"/>
    <property type="match status" value="1"/>
</dbReference>
<reference evidence="10 13" key="2">
    <citation type="submission" date="2020-04" db="EMBL/GenBank/DDBJ databases">
        <title>Genomic analysis of gastric non-Helicobacter pylori Helicobacters isolated in Japan.</title>
        <authorList>
            <person name="Suzuki M."/>
            <person name="Rimbara E."/>
        </authorList>
    </citation>
    <scope>NUCLEOTIDE SEQUENCE [LARGE SCALE GENOMIC DNA]</scope>
    <source>
        <strain evidence="10 13">NHP19-0020</strain>
    </source>
</reference>
<protein>
    <recommendedName>
        <fullName evidence="8">GTP cyclohydrolase 1</fullName>
        <ecNumber evidence="8">3.5.4.16</ecNumber>
    </recommendedName>
    <alternativeName>
        <fullName evidence="8">GTP cyclohydrolase I</fullName>
        <shortName evidence="8">GTP-CH-I</shortName>
    </alternativeName>
</protein>
<sequence>MTQDLWNLLCARIGEDPQREGLKNTPQRVKLLWEFLTSGYQSDPEQILQSAFEIGSTDGIVLLQNIEFYSLCEHHLLPFFGHISIGYIPNDKVVGLSALARFVESFARRLQIQERLTTQIAQTLKRVLEPKGVGVICTAKHLCMAMQGIQKQDSVVKTSVLEGIFKENARTRAEFMQMLSGLV</sequence>
<feature type="binding site" evidence="8">
    <location>
        <position position="72"/>
    </location>
    <ligand>
        <name>Zn(2+)</name>
        <dbReference type="ChEBI" id="CHEBI:29105"/>
    </ligand>
</feature>
<keyword evidence="13" id="KW-1185">Reference proteome</keyword>
<dbReference type="InterPro" id="IPR043133">
    <property type="entry name" value="GTP-CH-I_C/QueF"/>
</dbReference>
<dbReference type="SUPFAM" id="SSF55620">
    <property type="entry name" value="Tetrahydrobiopterin biosynthesis enzymes-like"/>
    <property type="match status" value="1"/>
</dbReference>
<dbReference type="Proteomes" id="UP000317935">
    <property type="component" value="Chromosome"/>
</dbReference>
<evidence type="ECO:0000256" key="6">
    <source>
        <dbReference type="ARBA" id="ARBA00022741"/>
    </source>
</evidence>
<keyword evidence="7 8" id="KW-0378">Hydrolase</keyword>
<proteinExistence type="inferred from homology"/>
<dbReference type="GO" id="GO:0005737">
    <property type="term" value="C:cytoplasm"/>
    <property type="evidence" value="ECO:0007669"/>
    <property type="project" value="TreeGrafter"/>
</dbReference>
<dbReference type="OrthoDB" id="9801207at2"/>
<evidence type="ECO:0000313" key="13">
    <source>
        <dbReference type="Proteomes" id="UP000509742"/>
    </source>
</evidence>
<dbReference type="EMBL" id="AP023036">
    <property type="protein sequence ID" value="BCD45560.1"/>
    <property type="molecule type" value="Genomic_DNA"/>
</dbReference>
<gene>
    <name evidence="8 11" type="primary">folE</name>
    <name evidence="10" type="ORF">NHP190020_05990</name>
    <name evidence="11" type="ORF">SNTW_09190</name>
</gene>
<evidence type="ECO:0000259" key="9">
    <source>
        <dbReference type="Pfam" id="PF01227"/>
    </source>
</evidence>